<evidence type="ECO:0000256" key="2">
    <source>
        <dbReference type="SAM" id="Phobius"/>
    </source>
</evidence>
<dbReference type="EMBL" id="GL376620">
    <property type="status" value="NOT_ANNOTATED_CDS"/>
    <property type="molecule type" value="Genomic_DNA"/>
</dbReference>
<feature type="region of interest" description="Disordered" evidence="1">
    <location>
        <begin position="50"/>
        <end position="71"/>
    </location>
</feature>
<feature type="transmembrane region" description="Helical" evidence="2">
    <location>
        <begin position="152"/>
        <end position="170"/>
    </location>
</feature>
<accession>K3W7N6</accession>
<keyword evidence="2" id="KW-0472">Membrane</keyword>
<dbReference type="Pfam" id="PF06979">
    <property type="entry name" value="TMEM70"/>
    <property type="match status" value="1"/>
</dbReference>
<dbReference type="InterPro" id="IPR045325">
    <property type="entry name" value="TMEM70/TMEM186/TMEM223"/>
</dbReference>
<feature type="region of interest" description="Disordered" evidence="1">
    <location>
        <begin position="279"/>
        <end position="323"/>
    </location>
</feature>
<evidence type="ECO:0008006" key="5">
    <source>
        <dbReference type="Google" id="ProtNLM"/>
    </source>
</evidence>
<feature type="compositionally biased region" description="Basic residues" evidence="1">
    <location>
        <begin position="312"/>
        <end position="323"/>
    </location>
</feature>
<dbReference type="InterPro" id="IPR026100">
    <property type="entry name" value="Tmem223"/>
</dbReference>
<dbReference type="HOGENOM" id="CLU_072951_0_0_1"/>
<reference evidence="4" key="2">
    <citation type="submission" date="2010-04" db="EMBL/GenBank/DDBJ databases">
        <authorList>
            <person name="Buell R."/>
            <person name="Hamilton J."/>
            <person name="Hostetler J."/>
        </authorList>
    </citation>
    <scope>NUCLEOTIDE SEQUENCE [LARGE SCALE GENOMIC DNA]</scope>
    <source>
        <strain evidence="4">DAOM:BR144</strain>
    </source>
</reference>
<protein>
    <recommendedName>
        <fullName evidence="5">Transmembrane protein 223</fullName>
    </recommendedName>
</protein>
<feature type="transmembrane region" description="Helical" evidence="2">
    <location>
        <begin position="106"/>
        <end position="124"/>
    </location>
</feature>
<dbReference type="PANTHER" id="PTHR14549">
    <property type="entry name" value="TRANSMEMBRANE PROTEIN 223"/>
    <property type="match status" value="1"/>
</dbReference>
<dbReference type="OMA" id="RITTHKF"/>
<evidence type="ECO:0000313" key="3">
    <source>
        <dbReference type="EnsemblProtists" id="PYU1_T000977"/>
    </source>
</evidence>
<keyword evidence="2" id="KW-0812">Transmembrane</keyword>
<keyword evidence="4" id="KW-1185">Reference proteome</keyword>
<keyword evidence="2" id="KW-1133">Transmembrane helix</keyword>
<organism evidence="3 4">
    <name type="scientific">Globisporangium ultimum (strain ATCC 200006 / CBS 805.95 / DAOM BR144)</name>
    <name type="common">Pythium ultimum</name>
    <dbReference type="NCBI Taxonomy" id="431595"/>
    <lineage>
        <taxon>Eukaryota</taxon>
        <taxon>Sar</taxon>
        <taxon>Stramenopiles</taxon>
        <taxon>Oomycota</taxon>
        <taxon>Peronosporomycetes</taxon>
        <taxon>Pythiales</taxon>
        <taxon>Pythiaceae</taxon>
        <taxon>Globisporangium</taxon>
    </lineage>
</organism>
<proteinExistence type="predicted"/>
<dbReference type="VEuPathDB" id="FungiDB:PYU1_G000977"/>
<dbReference type="eggNOG" id="ENOG502RYV1">
    <property type="taxonomic scope" value="Eukaryota"/>
</dbReference>
<dbReference type="AlphaFoldDB" id="K3W7N6"/>
<dbReference type="InParanoid" id="K3W7N6"/>
<name>K3W7N6_GLOUD</name>
<sequence length="323" mass="35624">MVMLVRSGVQLLTLQRMAGASVRAPTLGGSCSVRFAAAELQTPLWRSFSSKAPDAKGAADAMSDSKKEDDAPLTNEKLWDSVLKNQPEQGDKKNGDLLYEYPRKSYFGILSAGSLAHIAFWSWLKGYEESLAEMLPLSVGEPTPLSWLTNDFGSTLGFGSSILLAFLIGFHARRAVARISVVSGGDKLRITTHKFFGDFGKPFDVPAAYVSANPNMTNNIIMKVANHRAFYLVDVKGTFYNRKKLESMITFRTDFSAHKSMIPDEEKMIEVRTDLPRTEWKQQAQASTAALPKKRSAFQGKGQHNLLGRKPAGVRKSKGGKKK</sequence>
<evidence type="ECO:0000313" key="4">
    <source>
        <dbReference type="Proteomes" id="UP000019132"/>
    </source>
</evidence>
<dbReference type="EnsemblProtists" id="PYU1_T000977">
    <property type="protein sequence ID" value="PYU1_T000977"/>
    <property type="gene ID" value="PYU1_G000977"/>
</dbReference>
<reference evidence="4" key="1">
    <citation type="journal article" date="2010" name="Genome Biol.">
        <title>Genome sequence of the necrotrophic plant pathogen Pythium ultimum reveals original pathogenicity mechanisms and effector repertoire.</title>
        <authorList>
            <person name="Levesque C.A."/>
            <person name="Brouwer H."/>
            <person name="Cano L."/>
            <person name="Hamilton J.P."/>
            <person name="Holt C."/>
            <person name="Huitema E."/>
            <person name="Raffaele S."/>
            <person name="Robideau G.P."/>
            <person name="Thines M."/>
            <person name="Win J."/>
            <person name="Zerillo M.M."/>
            <person name="Beakes G.W."/>
            <person name="Boore J.L."/>
            <person name="Busam D."/>
            <person name="Dumas B."/>
            <person name="Ferriera S."/>
            <person name="Fuerstenberg S.I."/>
            <person name="Gachon C.M."/>
            <person name="Gaulin E."/>
            <person name="Govers F."/>
            <person name="Grenville-Briggs L."/>
            <person name="Horner N."/>
            <person name="Hostetler J."/>
            <person name="Jiang R.H."/>
            <person name="Johnson J."/>
            <person name="Krajaejun T."/>
            <person name="Lin H."/>
            <person name="Meijer H.J."/>
            <person name="Moore B."/>
            <person name="Morris P."/>
            <person name="Phuntmart V."/>
            <person name="Puiu D."/>
            <person name="Shetty J."/>
            <person name="Stajich J.E."/>
            <person name="Tripathy S."/>
            <person name="Wawra S."/>
            <person name="van West P."/>
            <person name="Whitty B.R."/>
            <person name="Coutinho P.M."/>
            <person name="Henrissat B."/>
            <person name="Martin F."/>
            <person name="Thomas P.D."/>
            <person name="Tyler B.M."/>
            <person name="De Vries R.P."/>
            <person name="Kamoun S."/>
            <person name="Yandell M."/>
            <person name="Tisserat N."/>
            <person name="Buell C.R."/>
        </authorList>
    </citation>
    <scope>NUCLEOTIDE SEQUENCE</scope>
    <source>
        <strain evidence="4">DAOM:BR144</strain>
    </source>
</reference>
<dbReference type="PANTHER" id="PTHR14549:SF2">
    <property type="entry name" value="TRANSMEMBRANE PROTEIN 223"/>
    <property type="match status" value="1"/>
</dbReference>
<evidence type="ECO:0000256" key="1">
    <source>
        <dbReference type="SAM" id="MobiDB-lite"/>
    </source>
</evidence>
<reference evidence="3" key="3">
    <citation type="submission" date="2015-02" db="UniProtKB">
        <authorList>
            <consortium name="EnsemblProtists"/>
        </authorList>
    </citation>
    <scope>IDENTIFICATION</scope>
    <source>
        <strain evidence="3">DAOM BR144</strain>
    </source>
</reference>
<dbReference type="Proteomes" id="UP000019132">
    <property type="component" value="Unassembled WGS sequence"/>
</dbReference>